<dbReference type="InterPro" id="IPR009903">
    <property type="entry name" value="AcMNPV_AC110"/>
</dbReference>
<organism evidence="1 2">
    <name type="scientific">Spodoptera litura granulovirus</name>
    <dbReference type="NCBI Taxonomy" id="359919"/>
    <lineage>
        <taxon>Viruses</taxon>
        <taxon>Viruses incertae sedis</taxon>
        <taxon>Naldaviricetes</taxon>
        <taxon>Lefavirales</taxon>
        <taxon>Baculoviridae</taxon>
        <taxon>Betabaculovirus</taxon>
        <taxon>Betabaculovirus spliturae</taxon>
    </lineage>
</organism>
<evidence type="ECO:0008006" key="3">
    <source>
        <dbReference type="Google" id="ProtNLM"/>
    </source>
</evidence>
<dbReference type="EMBL" id="DQ288858">
    <property type="protein sequence ID" value="ABQ51986.1"/>
    <property type="molecule type" value="Genomic_DNA"/>
</dbReference>
<proteinExistence type="predicted"/>
<dbReference type="KEGG" id="vg:5184220"/>
<sequence length="53" mass="6329">MWYLMIALTICCVLVLYFLKLNRGQEKLLIAYQYKFIPDSLSDYVTVHSLKIR</sequence>
<dbReference type="Pfam" id="PF07280">
    <property type="entry name" value="Ac110_PIF"/>
    <property type="match status" value="1"/>
</dbReference>
<name>A5IZP5_9BBAC</name>
<dbReference type="OrthoDB" id="28825at10239"/>
<reference evidence="1 2" key="1">
    <citation type="journal article" date="2008" name="J. Microbiol.">
        <title>Molecular and phylogenetic characterization of Spodoptera litura granulovirus.</title>
        <authorList>
            <person name="Wang Y."/>
            <person name="Choi J.Y."/>
            <person name="Roh J.Y."/>
            <person name="Woo S.D."/>
            <person name="Jin B.R."/>
            <person name="Je Y.H."/>
        </authorList>
    </citation>
    <scope>NUCLEOTIDE SEQUENCE [LARGE SCALE GENOMIC DNA]</scope>
    <source>
        <strain evidence="1">SlGV-K1</strain>
    </source>
</reference>
<evidence type="ECO:0000313" key="2">
    <source>
        <dbReference type="Proteomes" id="UP000202782"/>
    </source>
</evidence>
<gene>
    <name evidence="1" type="primary">orf43</name>
    <name evidence="1" type="ORF">SlGVgp043</name>
</gene>
<dbReference type="GeneID" id="5184220"/>
<dbReference type="RefSeq" id="YP_001256994.1">
    <property type="nucleotide sequence ID" value="NC_009503.1"/>
</dbReference>
<accession>A5IZP5</accession>
<keyword evidence="2" id="KW-1185">Reference proteome</keyword>
<evidence type="ECO:0000313" key="1">
    <source>
        <dbReference type="EMBL" id="ABQ51986.1"/>
    </source>
</evidence>
<protein>
    <recommendedName>
        <fullName evidence="3">Pif-7</fullName>
    </recommendedName>
</protein>
<dbReference type="Proteomes" id="UP000202782">
    <property type="component" value="Segment"/>
</dbReference>